<feature type="non-terminal residue" evidence="2">
    <location>
        <position position="1"/>
    </location>
</feature>
<proteinExistence type="inferred from homology"/>
<sequence>RIQPANVCEDSMISIKFNDFNELKRNAEFMYSNIIKNERMCQGSEQKFCALCYSCLGKERHQRDWNFDCDHVAGVTLLRSSGPKDFIAAFDEPSNTTMGKNDDDWIIPGLLSHKSSIYSDTEQWYLLHWLIWLSDKSTFHDRHYKAIDNWEGGEFFNLHLSDYLRTVVIYIYGGTYMDMDVLWLRKPTDVKNEYLAIDHTETFVDWNLEGVEYIENCNMRLRRLRRMFKDMMEKVYSEGYDPNCITCVGPIVLTKFVKEHRTLIDKSGIHLLPVYFHFPYHYFTTVELINRHEAPLEKLYNLSLSSWSIHWFNHATESSKIDDESVLATAFKKFSLSVSDTKLTLQGPTKYQYNFSNITDQLNQIVSANGRFEGLDVIRVHGKLEHVHQVEIRAKTQYGMLSFDPSGR</sequence>
<feature type="non-terminal residue" evidence="2">
    <location>
        <position position="408"/>
    </location>
</feature>
<dbReference type="Gene3D" id="3.90.550.20">
    <property type="match status" value="1"/>
</dbReference>
<comment type="caution">
    <text evidence="2">The sequence shown here is derived from an EMBL/GenBank/DDBJ whole genome shotgun (WGS) entry which is preliminary data.</text>
</comment>
<dbReference type="GO" id="GO:0016020">
    <property type="term" value="C:membrane"/>
    <property type="evidence" value="ECO:0007669"/>
    <property type="project" value="GOC"/>
</dbReference>
<name>A0A9N9NNV5_9GLOM</name>
<gene>
    <name evidence="2" type="ORF">RFULGI_LOCUS13542</name>
</gene>
<dbReference type="PANTHER" id="PTHR12042">
    <property type="entry name" value="LACTOSYLCERAMIDE 4-ALPHA-GALACTOSYLTRANSFERASE ALPHA- 1,4-GALACTOSYLTRANSFERASE"/>
    <property type="match status" value="1"/>
</dbReference>
<dbReference type="PANTHER" id="PTHR12042:SF21">
    <property type="entry name" value="ALPHA1,4-GALACTOSYLTRANSFERASE 1-RELATED"/>
    <property type="match status" value="1"/>
</dbReference>
<keyword evidence="3" id="KW-1185">Reference proteome</keyword>
<comment type="similarity">
    <text evidence="1">Belongs to the glycosyltransferase 32 family.</text>
</comment>
<dbReference type="GO" id="GO:0016758">
    <property type="term" value="F:hexosyltransferase activity"/>
    <property type="evidence" value="ECO:0007669"/>
    <property type="project" value="TreeGrafter"/>
</dbReference>
<organism evidence="2 3">
    <name type="scientific">Racocetra fulgida</name>
    <dbReference type="NCBI Taxonomy" id="60492"/>
    <lineage>
        <taxon>Eukaryota</taxon>
        <taxon>Fungi</taxon>
        <taxon>Fungi incertae sedis</taxon>
        <taxon>Mucoromycota</taxon>
        <taxon>Glomeromycotina</taxon>
        <taxon>Glomeromycetes</taxon>
        <taxon>Diversisporales</taxon>
        <taxon>Gigasporaceae</taxon>
        <taxon>Racocetra</taxon>
    </lineage>
</organism>
<dbReference type="Pfam" id="PF04488">
    <property type="entry name" value="Gly_transf_sug"/>
    <property type="match status" value="1"/>
</dbReference>
<dbReference type="AlphaFoldDB" id="A0A9N9NNV5"/>
<dbReference type="EMBL" id="CAJVPZ010036002">
    <property type="protein sequence ID" value="CAG8750256.1"/>
    <property type="molecule type" value="Genomic_DNA"/>
</dbReference>
<accession>A0A9N9NNV5</accession>
<dbReference type="InterPro" id="IPR029044">
    <property type="entry name" value="Nucleotide-diphossugar_trans"/>
</dbReference>
<dbReference type="InterPro" id="IPR051981">
    <property type="entry name" value="Glycosyltransf_32"/>
</dbReference>
<dbReference type="SUPFAM" id="SSF53448">
    <property type="entry name" value="Nucleotide-diphospho-sugar transferases"/>
    <property type="match status" value="1"/>
</dbReference>
<dbReference type="OrthoDB" id="409543at2759"/>
<reference evidence="2" key="1">
    <citation type="submission" date="2021-06" db="EMBL/GenBank/DDBJ databases">
        <authorList>
            <person name="Kallberg Y."/>
            <person name="Tangrot J."/>
            <person name="Rosling A."/>
        </authorList>
    </citation>
    <scope>NUCLEOTIDE SEQUENCE</scope>
    <source>
        <strain evidence="2">IN212</strain>
    </source>
</reference>
<evidence type="ECO:0000256" key="1">
    <source>
        <dbReference type="ARBA" id="ARBA00009003"/>
    </source>
</evidence>
<dbReference type="GO" id="GO:0006688">
    <property type="term" value="P:glycosphingolipid biosynthetic process"/>
    <property type="evidence" value="ECO:0007669"/>
    <property type="project" value="TreeGrafter"/>
</dbReference>
<protein>
    <submittedName>
        <fullName evidence="2">14304_t:CDS:1</fullName>
    </submittedName>
</protein>
<evidence type="ECO:0000313" key="2">
    <source>
        <dbReference type="EMBL" id="CAG8750256.1"/>
    </source>
</evidence>
<dbReference type="InterPro" id="IPR007577">
    <property type="entry name" value="GlycoTrfase_DXD_sugar-bd_CS"/>
</dbReference>
<dbReference type="Proteomes" id="UP000789396">
    <property type="component" value="Unassembled WGS sequence"/>
</dbReference>
<evidence type="ECO:0000313" key="3">
    <source>
        <dbReference type="Proteomes" id="UP000789396"/>
    </source>
</evidence>